<evidence type="ECO:0000313" key="3">
    <source>
        <dbReference type="Proteomes" id="UP000215914"/>
    </source>
</evidence>
<name>A0A9K3I2Z1_HELAN</name>
<reference evidence="2" key="2">
    <citation type="submission" date="2020-06" db="EMBL/GenBank/DDBJ databases">
        <title>Helianthus annuus Genome sequencing and assembly Release 2.</title>
        <authorList>
            <person name="Gouzy J."/>
            <person name="Langlade N."/>
            <person name="Munos S."/>
        </authorList>
    </citation>
    <scope>NUCLEOTIDE SEQUENCE</scope>
    <source>
        <tissue evidence="2">Leaves</tissue>
    </source>
</reference>
<sequence>MCVCILITTNIYVLHHFASAQTSPSSMCAAQEKSKPTPHPFLTDFLLQFV</sequence>
<dbReference type="EMBL" id="MNCJ02000324">
    <property type="protein sequence ID" value="KAF5788866.1"/>
    <property type="molecule type" value="Genomic_DNA"/>
</dbReference>
<keyword evidence="1" id="KW-0732">Signal</keyword>
<protein>
    <submittedName>
        <fullName evidence="2">Uncharacterized protein</fullName>
    </submittedName>
</protein>
<dbReference type="AlphaFoldDB" id="A0A9K3I2Z1"/>
<reference evidence="2" key="1">
    <citation type="journal article" date="2017" name="Nature">
        <title>The sunflower genome provides insights into oil metabolism, flowering and Asterid evolution.</title>
        <authorList>
            <person name="Badouin H."/>
            <person name="Gouzy J."/>
            <person name="Grassa C.J."/>
            <person name="Murat F."/>
            <person name="Staton S.E."/>
            <person name="Cottret L."/>
            <person name="Lelandais-Briere C."/>
            <person name="Owens G.L."/>
            <person name="Carrere S."/>
            <person name="Mayjonade B."/>
            <person name="Legrand L."/>
            <person name="Gill N."/>
            <person name="Kane N.C."/>
            <person name="Bowers J.E."/>
            <person name="Hubner S."/>
            <person name="Bellec A."/>
            <person name="Berard A."/>
            <person name="Berges H."/>
            <person name="Blanchet N."/>
            <person name="Boniface M.C."/>
            <person name="Brunel D."/>
            <person name="Catrice O."/>
            <person name="Chaidir N."/>
            <person name="Claudel C."/>
            <person name="Donnadieu C."/>
            <person name="Faraut T."/>
            <person name="Fievet G."/>
            <person name="Helmstetter N."/>
            <person name="King M."/>
            <person name="Knapp S.J."/>
            <person name="Lai Z."/>
            <person name="Le Paslier M.C."/>
            <person name="Lippi Y."/>
            <person name="Lorenzon L."/>
            <person name="Mandel J.R."/>
            <person name="Marage G."/>
            <person name="Marchand G."/>
            <person name="Marquand E."/>
            <person name="Bret-Mestries E."/>
            <person name="Morien E."/>
            <person name="Nambeesan S."/>
            <person name="Nguyen T."/>
            <person name="Pegot-Espagnet P."/>
            <person name="Pouilly N."/>
            <person name="Raftis F."/>
            <person name="Sallet E."/>
            <person name="Schiex T."/>
            <person name="Thomas J."/>
            <person name="Vandecasteele C."/>
            <person name="Vares D."/>
            <person name="Vear F."/>
            <person name="Vautrin S."/>
            <person name="Crespi M."/>
            <person name="Mangin B."/>
            <person name="Burke J.M."/>
            <person name="Salse J."/>
            <person name="Munos S."/>
            <person name="Vincourt P."/>
            <person name="Rieseberg L.H."/>
            <person name="Langlade N.B."/>
        </authorList>
    </citation>
    <scope>NUCLEOTIDE SEQUENCE</scope>
    <source>
        <tissue evidence="2">Leaves</tissue>
    </source>
</reference>
<proteinExistence type="predicted"/>
<accession>A0A9K3I2Z1</accession>
<dbReference type="Gramene" id="mRNA:HanXRQr2_Chr09g0364131">
    <property type="protein sequence ID" value="CDS:HanXRQr2_Chr09g0364131.1"/>
    <property type="gene ID" value="HanXRQr2_Chr09g0364131"/>
</dbReference>
<feature type="signal peptide" evidence="1">
    <location>
        <begin position="1"/>
        <end position="20"/>
    </location>
</feature>
<dbReference type="Proteomes" id="UP000215914">
    <property type="component" value="Unassembled WGS sequence"/>
</dbReference>
<comment type="caution">
    <text evidence="2">The sequence shown here is derived from an EMBL/GenBank/DDBJ whole genome shotgun (WGS) entry which is preliminary data.</text>
</comment>
<evidence type="ECO:0000256" key="1">
    <source>
        <dbReference type="SAM" id="SignalP"/>
    </source>
</evidence>
<gene>
    <name evidence="2" type="ORF">HanXRQr2_Chr09g0364131</name>
</gene>
<evidence type="ECO:0000313" key="2">
    <source>
        <dbReference type="EMBL" id="KAF5788866.1"/>
    </source>
</evidence>
<organism evidence="2 3">
    <name type="scientific">Helianthus annuus</name>
    <name type="common">Common sunflower</name>
    <dbReference type="NCBI Taxonomy" id="4232"/>
    <lineage>
        <taxon>Eukaryota</taxon>
        <taxon>Viridiplantae</taxon>
        <taxon>Streptophyta</taxon>
        <taxon>Embryophyta</taxon>
        <taxon>Tracheophyta</taxon>
        <taxon>Spermatophyta</taxon>
        <taxon>Magnoliopsida</taxon>
        <taxon>eudicotyledons</taxon>
        <taxon>Gunneridae</taxon>
        <taxon>Pentapetalae</taxon>
        <taxon>asterids</taxon>
        <taxon>campanulids</taxon>
        <taxon>Asterales</taxon>
        <taxon>Asteraceae</taxon>
        <taxon>Asteroideae</taxon>
        <taxon>Heliantheae alliance</taxon>
        <taxon>Heliantheae</taxon>
        <taxon>Helianthus</taxon>
    </lineage>
</organism>
<feature type="chain" id="PRO_5039939887" evidence="1">
    <location>
        <begin position="21"/>
        <end position="50"/>
    </location>
</feature>
<keyword evidence="3" id="KW-1185">Reference proteome</keyword>